<feature type="region of interest" description="Disordered" evidence="1">
    <location>
        <begin position="393"/>
        <end position="428"/>
    </location>
</feature>
<feature type="compositionally biased region" description="Basic residues" evidence="1">
    <location>
        <begin position="101"/>
        <end position="120"/>
    </location>
</feature>
<dbReference type="VEuPathDB" id="FungiDB:yc1106_08357"/>
<organism evidence="2 3">
    <name type="scientific">Curvularia clavata</name>
    <dbReference type="NCBI Taxonomy" id="95742"/>
    <lineage>
        <taxon>Eukaryota</taxon>
        <taxon>Fungi</taxon>
        <taxon>Dikarya</taxon>
        <taxon>Ascomycota</taxon>
        <taxon>Pezizomycotina</taxon>
        <taxon>Dothideomycetes</taxon>
        <taxon>Pleosporomycetidae</taxon>
        <taxon>Pleosporales</taxon>
        <taxon>Pleosporineae</taxon>
        <taxon>Pleosporaceae</taxon>
        <taxon>Curvularia</taxon>
    </lineage>
</organism>
<dbReference type="NCBIfam" id="TIGR02453">
    <property type="entry name" value="TIGR02453 family protein"/>
    <property type="match status" value="1"/>
</dbReference>
<name>A0A9Q9DUJ4_CURCL</name>
<evidence type="ECO:0000313" key="2">
    <source>
        <dbReference type="EMBL" id="USP81083.1"/>
    </source>
</evidence>
<dbReference type="OrthoDB" id="2537769at2759"/>
<dbReference type="PANTHER" id="PTHR36452:SF1">
    <property type="entry name" value="DUF2461 DOMAIN-CONTAINING PROTEIN"/>
    <property type="match status" value="1"/>
</dbReference>
<feature type="compositionally biased region" description="Low complexity" evidence="1">
    <location>
        <begin position="11"/>
        <end position="20"/>
    </location>
</feature>
<feature type="compositionally biased region" description="Acidic residues" evidence="1">
    <location>
        <begin position="44"/>
        <end position="53"/>
    </location>
</feature>
<dbReference type="Pfam" id="PF09365">
    <property type="entry name" value="DUF2461"/>
    <property type="match status" value="1"/>
</dbReference>
<evidence type="ECO:0000256" key="1">
    <source>
        <dbReference type="SAM" id="MobiDB-lite"/>
    </source>
</evidence>
<gene>
    <name evidence="2" type="ORF">yc1106_08357</name>
</gene>
<feature type="region of interest" description="Disordered" evidence="1">
    <location>
        <begin position="1"/>
        <end position="128"/>
    </location>
</feature>
<dbReference type="Proteomes" id="UP001056012">
    <property type="component" value="Chromosome 6"/>
</dbReference>
<protein>
    <submittedName>
        <fullName evidence="2">Uncharacterized protein</fullName>
    </submittedName>
</protein>
<accession>A0A9Q9DUJ4</accession>
<proteinExistence type="predicted"/>
<dbReference type="PANTHER" id="PTHR36452">
    <property type="entry name" value="CHROMOSOME 12, WHOLE GENOME SHOTGUN SEQUENCE"/>
    <property type="match status" value="1"/>
</dbReference>
<dbReference type="AlphaFoldDB" id="A0A9Q9DUJ4"/>
<feature type="compositionally biased region" description="Basic and acidic residues" evidence="1">
    <location>
        <begin position="54"/>
        <end position="63"/>
    </location>
</feature>
<dbReference type="InterPro" id="IPR012808">
    <property type="entry name" value="CHP02453"/>
</dbReference>
<sequence length="428" mass="47649">MPRKATKDTNASAPRSSSKRPAQEVAQTQTKRARATPRKSYVEPDTDTDDVEDEILRKPSPGEEKDDGAASDYEEPGNKAPSTESEPDETASDDDDDDGRKKRKPRGRSAKSLPIHKKKSGEKELWKPGAKLEPGMQVIIKKPKARDAGDTPYLDHTIHPNTLLFLKELAANNDRSWLKLHDPDFRVAFQDFTTFAEKVSEKVIEADETIPELPVKDVIYRIYRDIRFSKDPTPYKTYFSAAWSRTGRKGPYAHYYVQVQPNGGSFVGGGYWQPDAAALAKLRHDIDRKPHKIKSVLRKDSIRKEFLGGVPDDDRKAVKAFTSSSMNQSNALKRNPKGYDHDHQDIELLRLRNFTIGRKIEDKEIVGSGGLGRVAELVLAMAPFITYLNSVVMPDEDTSGSSDEDSGEGEGESEGEGGDDSDAQDDEG</sequence>
<feature type="compositionally biased region" description="Polar residues" evidence="1">
    <location>
        <begin position="321"/>
        <end position="332"/>
    </location>
</feature>
<keyword evidence="3" id="KW-1185">Reference proteome</keyword>
<reference evidence="2" key="1">
    <citation type="submission" date="2021-12" db="EMBL/GenBank/DDBJ databases">
        <title>Curvularia clavata genome.</title>
        <authorList>
            <person name="Cao Y."/>
        </authorList>
    </citation>
    <scope>NUCLEOTIDE SEQUENCE</scope>
    <source>
        <strain evidence="2">Yc1106</strain>
    </source>
</reference>
<dbReference type="EMBL" id="CP089279">
    <property type="protein sequence ID" value="USP81083.1"/>
    <property type="molecule type" value="Genomic_DNA"/>
</dbReference>
<feature type="region of interest" description="Disordered" evidence="1">
    <location>
        <begin position="321"/>
        <end position="340"/>
    </location>
</feature>
<evidence type="ECO:0000313" key="3">
    <source>
        <dbReference type="Proteomes" id="UP001056012"/>
    </source>
</evidence>
<feature type="compositionally biased region" description="Acidic residues" evidence="1">
    <location>
        <begin position="85"/>
        <end position="97"/>
    </location>
</feature>
<feature type="compositionally biased region" description="Acidic residues" evidence="1">
    <location>
        <begin position="394"/>
        <end position="428"/>
    </location>
</feature>